<proteinExistence type="predicted"/>
<evidence type="ECO:0000313" key="3">
    <source>
        <dbReference type="EMBL" id="VYT20601.1"/>
    </source>
</evidence>
<dbReference type="EMBL" id="CACRSY010000014">
    <property type="protein sequence ID" value="VYT20601.1"/>
    <property type="molecule type" value="Genomic_DNA"/>
</dbReference>
<evidence type="ECO:0000256" key="2">
    <source>
        <dbReference type="SAM" id="MobiDB-lite"/>
    </source>
</evidence>
<accession>A0A6N2UWT0</accession>
<keyword evidence="1" id="KW-0175">Coiled coil</keyword>
<organism evidence="3">
    <name type="scientific">Blautia hansenii</name>
    <name type="common">Ruminococcus hansenii</name>
    <dbReference type="NCBI Taxonomy" id="1322"/>
    <lineage>
        <taxon>Bacteria</taxon>
        <taxon>Bacillati</taxon>
        <taxon>Bacillota</taxon>
        <taxon>Clostridia</taxon>
        <taxon>Lachnospirales</taxon>
        <taxon>Lachnospiraceae</taxon>
        <taxon>Blautia</taxon>
    </lineage>
</organism>
<dbReference type="Pfam" id="PF06810">
    <property type="entry name" value="Phage_scaffold"/>
    <property type="match status" value="1"/>
</dbReference>
<sequence>MAHKDMCYFYCLFLEDVKEQKKGARKMKKEELIALGVSEEHADKIVSCWNEALKGYIQKSEYDTKVQELETTQQQLETANQTIEGFKDYDDVKAKVEEYKTKFEQSEKEKADIQANYEFTGKLQEAAKKAGARALKAVMPYLDVESLKKSQNQDADIDAAFETVKKDNAFLFGADEPINNPVVGPTGGGSGNQTTAAIRAAMGLPEEK</sequence>
<feature type="region of interest" description="Disordered" evidence="2">
    <location>
        <begin position="175"/>
        <end position="194"/>
    </location>
</feature>
<evidence type="ECO:0000256" key="1">
    <source>
        <dbReference type="SAM" id="Coils"/>
    </source>
</evidence>
<name>A0A6N2UWT0_BLAHA</name>
<gene>
    <name evidence="3" type="ORF">BHLFYP23_00610</name>
</gene>
<protein>
    <submittedName>
        <fullName evidence="3">Phage minor structural protein GP20</fullName>
    </submittedName>
</protein>
<dbReference type="AlphaFoldDB" id="A0A6N2UWT0"/>
<reference evidence="3" key="1">
    <citation type="submission" date="2019-11" db="EMBL/GenBank/DDBJ databases">
        <authorList>
            <person name="Feng L."/>
        </authorList>
    </citation>
    <scope>NUCLEOTIDE SEQUENCE</scope>
    <source>
        <strain evidence="3">BhanseniiLFYP23</strain>
    </source>
</reference>
<dbReference type="InterPro" id="IPR009636">
    <property type="entry name" value="SCAF"/>
</dbReference>
<feature type="coiled-coil region" evidence="1">
    <location>
        <begin position="59"/>
        <end position="116"/>
    </location>
</feature>